<evidence type="ECO:0000259" key="3">
    <source>
        <dbReference type="Pfam" id="PF01266"/>
    </source>
</evidence>
<reference evidence="4" key="1">
    <citation type="submission" date="2018-11" db="EMBL/GenBank/DDBJ databases">
        <authorList>
            <person name="Onetto C."/>
        </authorList>
    </citation>
    <scope>NUCLEOTIDE SEQUENCE [LARGE SCALE GENOMIC DNA]</scope>
</reference>
<name>A0A564WJA8_9PROT</name>
<dbReference type="PANTHER" id="PTHR13847:SF287">
    <property type="entry name" value="FAD-DEPENDENT OXIDOREDUCTASE DOMAIN-CONTAINING PROTEIN 1"/>
    <property type="match status" value="1"/>
</dbReference>
<accession>A0A564WJA8</accession>
<keyword evidence="2" id="KW-1133">Transmembrane helix</keyword>
<dbReference type="GO" id="GO:0005737">
    <property type="term" value="C:cytoplasm"/>
    <property type="evidence" value="ECO:0007669"/>
    <property type="project" value="TreeGrafter"/>
</dbReference>
<dbReference type="Pfam" id="PF01266">
    <property type="entry name" value="DAO"/>
    <property type="match status" value="1"/>
</dbReference>
<dbReference type="PANTHER" id="PTHR13847">
    <property type="entry name" value="SARCOSINE DEHYDROGENASE-RELATED"/>
    <property type="match status" value="1"/>
</dbReference>
<proteinExistence type="predicted"/>
<dbReference type="AlphaFoldDB" id="A0A564WJA8"/>
<sequence length="412" mass="42401">MTERLLPRTADVVIVGGGILGLSVAWHLTRTGTVRVVVIERQSLASQASSRAAALLTLGRADARFTRLVQRTFAAIEELGTILGEPLPLHRYGSLSVTTTAEGRSGLQALIDGATRAGVSCETVGAADARRLVPWLAVTEDATCAFCPDDAFIDPYLLASAYGTAARTAGATIVSGTAVTGLSVASGGVSGVSTTAGTIAAPVVVIAAGAWSNLVAASLGASVPMAPVRSQYWITLPDARFPRQHPSVLLPDARTYTRPELDALLFGIREANSVSLDPRQLPDDASGYAFADDPDGTASLEEGLPALRRHLPALDDVGIRAYLTGFSTYTPDGLPAFGAAAGVRGLMFAGGCSGAGIAISGGVGLALAELALGRVPSLAIDPFRCDRFGAVDPFDPAFRARCAAARSNKRSG</sequence>
<evidence type="ECO:0000313" key="5">
    <source>
        <dbReference type="Proteomes" id="UP000326641"/>
    </source>
</evidence>
<dbReference type="EMBL" id="UXAT02000052">
    <property type="protein sequence ID" value="VUX47694.1"/>
    <property type="molecule type" value="Genomic_DNA"/>
</dbReference>
<keyword evidence="5" id="KW-1185">Reference proteome</keyword>
<comment type="caution">
    <text evidence="4">The sequence shown here is derived from an EMBL/GenBank/DDBJ whole genome shotgun (WGS) entry which is preliminary data.</text>
</comment>
<dbReference type="SUPFAM" id="SSF51905">
    <property type="entry name" value="FAD/NAD(P)-binding domain"/>
    <property type="match status" value="1"/>
</dbReference>
<keyword evidence="2" id="KW-0472">Membrane</keyword>
<dbReference type="Proteomes" id="UP000326641">
    <property type="component" value="Unassembled WGS sequence"/>
</dbReference>
<gene>
    <name evidence="4" type="ORF">DF3PA_70015</name>
</gene>
<dbReference type="Gene3D" id="3.30.9.10">
    <property type="entry name" value="D-Amino Acid Oxidase, subunit A, domain 2"/>
    <property type="match status" value="1"/>
</dbReference>
<dbReference type="Gene3D" id="3.50.50.60">
    <property type="entry name" value="FAD/NAD(P)-binding domain"/>
    <property type="match status" value="1"/>
</dbReference>
<dbReference type="EC" id="1.5.8.4" evidence="4"/>
<dbReference type="InterPro" id="IPR036188">
    <property type="entry name" value="FAD/NAD-bd_sf"/>
</dbReference>
<dbReference type="GO" id="GO:0047865">
    <property type="term" value="F:dimethylglycine dehydrogenase activity"/>
    <property type="evidence" value="ECO:0007669"/>
    <property type="project" value="UniProtKB-EC"/>
</dbReference>
<keyword evidence="2" id="KW-0812">Transmembrane</keyword>
<feature type="domain" description="FAD dependent oxidoreductase" evidence="3">
    <location>
        <begin position="11"/>
        <end position="370"/>
    </location>
</feature>
<evidence type="ECO:0000256" key="2">
    <source>
        <dbReference type="SAM" id="Phobius"/>
    </source>
</evidence>
<dbReference type="SUPFAM" id="SSF54373">
    <property type="entry name" value="FAD-linked reductases, C-terminal domain"/>
    <property type="match status" value="1"/>
</dbReference>
<keyword evidence="1 4" id="KW-0560">Oxidoreductase</keyword>
<evidence type="ECO:0000256" key="1">
    <source>
        <dbReference type="ARBA" id="ARBA00023002"/>
    </source>
</evidence>
<dbReference type="InterPro" id="IPR006076">
    <property type="entry name" value="FAD-dep_OxRdtase"/>
</dbReference>
<protein>
    <submittedName>
        <fullName evidence="4">Glycine/D-amino acid oxidases (Deaminating)</fullName>
        <ecNumber evidence="4">1.5.8.4</ecNumber>
    </submittedName>
</protein>
<evidence type="ECO:0000313" key="4">
    <source>
        <dbReference type="EMBL" id="VUX47694.1"/>
    </source>
</evidence>
<feature type="transmembrane region" description="Helical" evidence="2">
    <location>
        <begin position="12"/>
        <end position="29"/>
    </location>
</feature>
<organism evidence="4 5">
    <name type="scientific">Candidatus Defluviicoccus seviourii</name>
    <dbReference type="NCBI Taxonomy" id="2565273"/>
    <lineage>
        <taxon>Bacteria</taxon>
        <taxon>Pseudomonadati</taxon>
        <taxon>Pseudomonadota</taxon>
        <taxon>Alphaproteobacteria</taxon>
        <taxon>Rhodospirillales</taxon>
        <taxon>Rhodospirillaceae</taxon>
        <taxon>Defluviicoccus</taxon>
    </lineage>
</organism>